<sequence>MSDPSFYDVPGNNCDDDGDGTVDNPPTCDGSLSANGSAEDFAKALGICTKASDKGYGLVSATFTRGHGITDAPKPDQHGVLPKFGDVLVPREGKTLGVLSTGYAQEYDGAPGVAFGGENDLGMNGKDWKTRGTLPSGFPKAAKGCEQDSTVHDPIDVVLELKAPPNAAGLKFDFNFLSGEWPAYICSKYNDGFIAYLEAQGFNGGQADNMSFDKDGNPVSVNNGFFDRCTPNVDTGCAPGAKSGTSVCSGGAAELAGTGFGVIDQWCQVYSEFGLGGGSDRSTSGGGTGWLTSAAPVKAGETFKLEFIIWDTGDGNLDSSVLLDNFTWAAGQVQAGTERPK</sequence>
<dbReference type="InterPro" id="IPR049804">
    <property type="entry name" value="Choice_anch_L"/>
</dbReference>
<reference evidence="2 3" key="1">
    <citation type="submission" date="2015-08" db="EMBL/GenBank/DDBJ databases">
        <authorList>
            <person name="Babu N.S."/>
            <person name="Beckwith C.J."/>
            <person name="Beseler K.G."/>
            <person name="Brison A."/>
            <person name="Carone J.V."/>
            <person name="Caskin T.P."/>
            <person name="Diamond M."/>
            <person name="Durham M.E."/>
            <person name="Foxe J.M."/>
            <person name="Go M."/>
            <person name="Henderson B.A."/>
            <person name="Jones I.B."/>
            <person name="McGettigan J.A."/>
            <person name="Micheletti S.J."/>
            <person name="Nasrallah M.E."/>
            <person name="Ortiz D."/>
            <person name="Piller C.R."/>
            <person name="Privatt S.R."/>
            <person name="Schneider S.L."/>
            <person name="Sharp S."/>
            <person name="Smith T.C."/>
            <person name="Stanton J.D."/>
            <person name="Ullery H.E."/>
            <person name="Wilson R.J."/>
            <person name="Serrano M.G."/>
            <person name="Buck G."/>
            <person name="Lee V."/>
            <person name="Wang Y."/>
            <person name="Carvalho R."/>
            <person name="Voegtly L."/>
            <person name="Shi R."/>
            <person name="Duckworth R."/>
            <person name="Johnson A."/>
            <person name="Loviza R."/>
            <person name="Walstead R."/>
            <person name="Shah Z."/>
            <person name="Kiflezghi M."/>
            <person name="Wade K."/>
            <person name="Ball S.L."/>
            <person name="Bradley K.W."/>
            <person name="Asai D.J."/>
            <person name="Bowman C.A."/>
            <person name="Russell D.A."/>
            <person name="Pope W.H."/>
            <person name="Jacobs-Sera D."/>
            <person name="Hendrix R.W."/>
            <person name="Hatfull G.F."/>
        </authorList>
    </citation>
    <scope>NUCLEOTIDE SEQUENCE [LARGE SCALE GENOMIC DNA]</scope>
    <source>
        <strain evidence="2 3">DSM 27648</strain>
    </source>
</reference>
<organism evidence="2 3">
    <name type="scientific">Labilithrix luteola</name>
    <dbReference type="NCBI Taxonomy" id="1391654"/>
    <lineage>
        <taxon>Bacteria</taxon>
        <taxon>Pseudomonadati</taxon>
        <taxon>Myxococcota</taxon>
        <taxon>Polyangia</taxon>
        <taxon>Polyangiales</taxon>
        <taxon>Labilitrichaceae</taxon>
        <taxon>Labilithrix</taxon>
    </lineage>
</organism>
<dbReference type="NCBIfam" id="NF038133">
    <property type="entry name" value="choice_anch_L"/>
    <property type="match status" value="1"/>
</dbReference>
<evidence type="ECO:0000313" key="2">
    <source>
        <dbReference type="EMBL" id="AKU97611.1"/>
    </source>
</evidence>
<dbReference type="AlphaFoldDB" id="A0A0K1PW34"/>
<gene>
    <name evidence="2" type="ORF">AKJ09_04275</name>
</gene>
<feature type="region of interest" description="Disordered" evidence="1">
    <location>
        <begin position="1"/>
        <end position="24"/>
    </location>
</feature>
<dbReference type="Proteomes" id="UP000064967">
    <property type="component" value="Chromosome"/>
</dbReference>
<name>A0A0K1PW34_9BACT</name>
<dbReference type="EMBL" id="CP012333">
    <property type="protein sequence ID" value="AKU97611.1"/>
    <property type="molecule type" value="Genomic_DNA"/>
</dbReference>
<dbReference type="KEGG" id="llu:AKJ09_04275"/>
<dbReference type="PATRIC" id="fig|1391654.3.peg.4334"/>
<keyword evidence="3" id="KW-1185">Reference proteome</keyword>
<evidence type="ECO:0000256" key="1">
    <source>
        <dbReference type="SAM" id="MobiDB-lite"/>
    </source>
</evidence>
<protein>
    <submittedName>
        <fullName evidence="2">Uncharacterized protein</fullName>
    </submittedName>
</protein>
<proteinExistence type="predicted"/>
<evidence type="ECO:0000313" key="3">
    <source>
        <dbReference type="Proteomes" id="UP000064967"/>
    </source>
</evidence>
<accession>A0A0K1PW34</accession>